<feature type="region of interest" description="Disordered" evidence="1">
    <location>
        <begin position="1"/>
        <end position="40"/>
    </location>
</feature>
<gene>
    <name evidence="2" type="ORF">AXF42_Ash008880</name>
</gene>
<dbReference type="STRING" id="1088818.A0A2I0ASR6"/>
<evidence type="ECO:0000256" key="1">
    <source>
        <dbReference type="SAM" id="MobiDB-lite"/>
    </source>
</evidence>
<name>A0A2I0ASR6_9ASPA</name>
<evidence type="ECO:0000313" key="2">
    <source>
        <dbReference type="EMBL" id="PKA58593.1"/>
    </source>
</evidence>
<dbReference type="OrthoDB" id="1930341at2759"/>
<proteinExistence type="predicted"/>
<reference evidence="2 3" key="1">
    <citation type="journal article" date="2017" name="Nature">
        <title>The Apostasia genome and the evolution of orchids.</title>
        <authorList>
            <person name="Zhang G.Q."/>
            <person name="Liu K.W."/>
            <person name="Li Z."/>
            <person name="Lohaus R."/>
            <person name="Hsiao Y.Y."/>
            <person name="Niu S.C."/>
            <person name="Wang J.Y."/>
            <person name="Lin Y.C."/>
            <person name="Xu Q."/>
            <person name="Chen L.J."/>
            <person name="Yoshida K."/>
            <person name="Fujiwara S."/>
            <person name="Wang Z.W."/>
            <person name="Zhang Y.Q."/>
            <person name="Mitsuda N."/>
            <person name="Wang M."/>
            <person name="Liu G.H."/>
            <person name="Pecoraro L."/>
            <person name="Huang H.X."/>
            <person name="Xiao X.J."/>
            <person name="Lin M."/>
            <person name="Wu X.Y."/>
            <person name="Wu W.L."/>
            <person name="Chen Y.Y."/>
            <person name="Chang S.B."/>
            <person name="Sakamoto S."/>
            <person name="Ohme-Takagi M."/>
            <person name="Yagi M."/>
            <person name="Zeng S.J."/>
            <person name="Shen C.Y."/>
            <person name="Yeh C.M."/>
            <person name="Luo Y.B."/>
            <person name="Tsai W.C."/>
            <person name="Van de Peer Y."/>
            <person name="Liu Z.J."/>
        </authorList>
    </citation>
    <scope>NUCLEOTIDE SEQUENCE [LARGE SCALE GENOMIC DNA]</scope>
    <source>
        <strain evidence="3">cv. Shenzhen</strain>
        <tissue evidence="2">Stem</tissue>
    </source>
</reference>
<sequence>MDRRESAPQMDPLISSPRSTSQEERSLEEDQEEVNKRVKRAKMRDLKSLLRSKEEMGSSKLESLKEKNFVEPGSRAEEVAASQITEIAALRLSEKSVASFDVAATVLSLGYGSNLQSSAEIASELEPEKTKVIHEPCLPTSSSIEPNAPLIDLNNPFYPFKELGQIRFTDTSECGSTTGPVENNESMRKWKEMKRNGFLTSFQELAPIPKPRGRQLKKKKTEEMKRKIDMKSTKFVAPSGLLSGLNPGIIKHVRNSKQVNSIIEAMLQNEQLEKEHTHTSLDDRTFHSDIPQQNPNHDINNNEHVNSKYDDSLALKLSSGVSFNANAENISSHTFKAATVASQWLELIQLDIKGRLAALRRSKRRVKNAIQIELPSLLSRDFASEQLSENLSDHSSSAGCSKREILDMHMARWKAVFGQMERSLLEEGKQLEKWLRQVEELQSECEKGLKYVSANGLPLMDSVGDVGVWKSREAWEREHAVRAAAASIYSTSNMIMAEHNVPCF</sequence>
<protein>
    <submittedName>
        <fullName evidence="2">Uncharacterized protein</fullName>
    </submittedName>
</protein>
<evidence type="ECO:0000313" key="3">
    <source>
        <dbReference type="Proteomes" id="UP000236161"/>
    </source>
</evidence>
<dbReference type="Proteomes" id="UP000236161">
    <property type="component" value="Unassembled WGS sequence"/>
</dbReference>
<organism evidence="2 3">
    <name type="scientific">Apostasia shenzhenica</name>
    <dbReference type="NCBI Taxonomy" id="1088818"/>
    <lineage>
        <taxon>Eukaryota</taxon>
        <taxon>Viridiplantae</taxon>
        <taxon>Streptophyta</taxon>
        <taxon>Embryophyta</taxon>
        <taxon>Tracheophyta</taxon>
        <taxon>Spermatophyta</taxon>
        <taxon>Magnoliopsida</taxon>
        <taxon>Liliopsida</taxon>
        <taxon>Asparagales</taxon>
        <taxon>Orchidaceae</taxon>
        <taxon>Apostasioideae</taxon>
        <taxon>Apostasia</taxon>
    </lineage>
</organism>
<dbReference type="PANTHER" id="PTHR33924">
    <property type="entry name" value="CATION-TRANSPORTING ATPASE"/>
    <property type="match status" value="1"/>
</dbReference>
<dbReference type="PANTHER" id="PTHR33924:SF5">
    <property type="entry name" value="CATION-TRANSPORTING ATPASE"/>
    <property type="match status" value="1"/>
</dbReference>
<dbReference type="EMBL" id="KZ451951">
    <property type="protein sequence ID" value="PKA58593.1"/>
    <property type="molecule type" value="Genomic_DNA"/>
</dbReference>
<dbReference type="AlphaFoldDB" id="A0A2I0ASR6"/>
<accession>A0A2I0ASR6</accession>
<keyword evidence="3" id="KW-1185">Reference proteome</keyword>